<dbReference type="InterPro" id="IPR000531">
    <property type="entry name" value="Beta-barrel_TonB"/>
</dbReference>
<dbReference type="GO" id="GO:0009279">
    <property type="term" value="C:cell outer membrane"/>
    <property type="evidence" value="ECO:0007669"/>
    <property type="project" value="UniProtKB-SubCell"/>
</dbReference>
<dbReference type="Gene3D" id="2.170.130.10">
    <property type="entry name" value="TonB-dependent receptor, plug domain"/>
    <property type="match status" value="1"/>
</dbReference>
<dbReference type="InterPro" id="IPR039426">
    <property type="entry name" value="TonB-dep_rcpt-like"/>
</dbReference>
<reference evidence="10 11" key="1">
    <citation type="journal article" date="2019" name="Int. J. Syst. Evol. Microbiol.">
        <title>Capsulimonas corticalis gen. nov., sp. nov., an aerobic capsulated bacterium, of a novel bacterial order, Capsulimonadales ord. nov., of the class Armatimonadia of the phylum Armatimonadetes.</title>
        <authorList>
            <person name="Li J."/>
            <person name="Kudo C."/>
            <person name="Tonouchi A."/>
        </authorList>
    </citation>
    <scope>NUCLEOTIDE SEQUENCE [LARGE SCALE GENOMIC DNA]</scope>
    <source>
        <strain evidence="10 11">AX-7</strain>
    </source>
</reference>
<evidence type="ECO:0000256" key="8">
    <source>
        <dbReference type="PROSITE-ProRule" id="PRU01360"/>
    </source>
</evidence>
<dbReference type="SUPFAM" id="SSF56935">
    <property type="entry name" value="Porins"/>
    <property type="match status" value="1"/>
</dbReference>
<dbReference type="AlphaFoldDB" id="A0A402CQT7"/>
<protein>
    <submittedName>
        <fullName evidence="10">Uncharacterized protein</fullName>
    </submittedName>
</protein>
<keyword evidence="7 8" id="KW-0998">Cell outer membrane</keyword>
<comment type="similarity">
    <text evidence="8 9">Belongs to the TonB-dependent receptor family.</text>
</comment>
<proteinExistence type="inferred from homology"/>
<sequence length="681" mass="73198">MRRIHARRWAVAATLLAALPCPAPCATPAGADAASPGDEIFDPKRAPVIVVKVTAKKHAAVPKQSGSTTTITAQSIENKANSSSFSSIIASSVAGAVQSSSGDLHIRGSHGQYTYYLDGAPLPSSVSGSFTDLIDPKNIETLKVYTGGFPSYYGGNLAAVFAVNAKAGRPGHPTGLFQQIVQGYETYETIGQTSGGVGRVSYFLSGIRGSTDRRLDPVSQTPLHDSGSDSVVFGKFDYQAGRNDKLTIDTAHTDSELQIPNEPDRQAIGQDDRQVENGTFANVIWKHDDARQSLLAAFYSHTSQLRYNGDPVHDLMASADNPDTSGLVSTFENQKANYAGVRTDYSVRVARRHTLGVGFDGQTVTGSEQFKILSGNGDAPVTDNHNIGGNDQSAYLQDDWTPGRWQINFGARYDVHKAVIESSQLSPRLNMTYAAGPHDHFHAYYDRLFQPTAFEDVRQLSGSTAIGNTVVTSIKPERDDFYEVGYQHDHSGVTTTLSAYYKTAKDVVDDTALGSTQITVPFNVEKGYVRGLEAAVDGPITHDLSGYANYARSWAKNAGAITGGIFSSDISPGYFYADHDQTDTAAVGLSYSHGSIGVNLDGEYGSGLPYGQDDAGNVNFLRVPSHFIFNGGLSVKSGHSEIEATVINLLNQPYVIKQASAFSGREWGQGRTFGVKFTQTF</sequence>
<dbReference type="Pfam" id="PF07715">
    <property type="entry name" value="Plug"/>
    <property type="match status" value="1"/>
</dbReference>
<keyword evidence="11" id="KW-1185">Reference proteome</keyword>
<dbReference type="PROSITE" id="PS52016">
    <property type="entry name" value="TONB_DEPENDENT_REC_3"/>
    <property type="match status" value="1"/>
</dbReference>
<dbReference type="Gene3D" id="2.40.170.20">
    <property type="entry name" value="TonB-dependent receptor, beta-barrel domain"/>
    <property type="match status" value="1"/>
</dbReference>
<dbReference type="Pfam" id="PF00593">
    <property type="entry name" value="TonB_dep_Rec_b-barrel"/>
    <property type="match status" value="1"/>
</dbReference>
<keyword evidence="4 8" id="KW-0812">Transmembrane</keyword>
<name>A0A402CQT7_9BACT</name>
<keyword evidence="3 8" id="KW-1134">Transmembrane beta strand</keyword>
<dbReference type="InterPro" id="IPR037066">
    <property type="entry name" value="Plug_dom_sf"/>
</dbReference>
<evidence type="ECO:0000313" key="11">
    <source>
        <dbReference type="Proteomes" id="UP000287394"/>
    </source>
</evidence>
<evidence type="ECO:0000256" key="2">
    <source>
        <dbReference type="ARBA" id="ARBA00022448"/>
    </source>
</evidence>
<keyword evidence="5 9" id="KW-0798">TonB box</keyword>
<keyword evidence="6 8" id="KW-0472">Membrane</keyword>
<accession>A0A402CQT7</accession>
<dbReference type="EMBL" id="AP025739">
    <property type="protein sequence ID" value="BDI34496.1"/>
    <property type="molecule type" value="Genomic_DNA"/>
</dbReference>
<keyword evidence="2 8" id="KW-0813">Transport</keyword>
<evidence type="ECO:0000256" key="3">
    <source>
        <dbReference type="ARBA" id="ARBA00022452"/>
    </source>
</evidence>
<evidence type="ECO:0000256" key="4">
    <source>
        <dbReference type="ARBA" id="ARBA00022692"/>
    </source>
</evidence>
<evidence type="ECO:0000313" key="10">
    <source>
        <dbReference type="EMBL" id="BDI34496.1"/>
    </source>
</evidence>
<evidence type="ECO:0000256" key="1">
    <source>
        <dbReference type="ARBA" id="ARBA00004571"/>
    </source>
</evidence>
<gene>
    <name evidence="10" type="ORF">CCAX7_65470</name>
</gene>
<dbReference type="RefSeq" id="WP_119319854.1">
    <property type="nucleotide sequence ID" value="NZ_AP025739.1"/>
</dbReference>
<dbReference type="KEGG" id="ccot:CCAX7_65470"/>
<comment type="subcellular location">
    <subcellularLocation>
        <location evidence="1 8">Cell outer membrane</location>
        <topology evidence="1 8">Multi-pass membrane protein</topology>
    </subcellularLocation>
</comment>
<evidence type="ECO:0000256" key="7">
    <source>
        <dbReference type="ARBA" id="ARBA00023237"/>
    </source>
</evidence>
<dbReference type="InterPro" id="IPR012910">
    <property type="entry name" value="Plug_dom"/>
</dbReference>
<dbReference type="OrthoDB" id="9764669at2"/>
<organism evidence="10 11">
    <name type="scientific">Capsulimonas corticalis</name>
    <dbReference type="NCBI Taxonomy" id="2219043"/>
    <lineage>
        <taxon>Bacteria</taxon>
        <taxon>Bacillati</taxon>
        <taxon>Armatimonadota</taxon>
        <taxon>Armatimonadia</taxon>
        <taxon>Capsulimonadales</taxon>
        <taxon>Capsulimonadaceae</taxon>
        <taxon>Capsulimonas</taxon>
    </lineage>
</organism>
<dbReference type="InterPro" id="IPR036942">
    <property type="entry name" value="Beta-barrel_TonB_sf"/>
</dbReference>
<evidence type="ECO:0000256" key="5">
    <source>
        <dbReference type="ARBA" id="ARBA00023077"/>
    </source>
</evidence>
<evidence type="ECO:0000256" key="9">
    <source>
        <dbReference type="RuleBase" id="RU003357"/>
    </source>
</evidence>
<dbReference type="Proteomes" id="UP000287394">
    <property type="component" value="Chromosome"/>
</dbReference>
<evidence type="ECO:0000256" key="6">
    <source>
        <dbReference type="ARBA" id="ARBA00023136"/>
    </source>
</evidence>